<gene>
    <name evidence="1" type="ORF">B0H67DRAFT_54323</name>
</gene>
<organism evidence="1 2">
    <name type="scientific">Lasiosphaeris hirsuta</name>
    <dbReference type="NCBI Taxonomy" id="260670"/>
    <lineage>
        <taxon>Eukaryota</taxon>
        <taxon>Fungi</taxon>
        <taxon>Dikarya</taxon>
        <taxon>Ascomycota</taxon>
        <taxon>Pezizomycotina</taxon>
        <taxon>Sordariomycetes</taxon>
        <taxon>Sordariomycetidae</taxon>
        <taxon>Sordariales</taxon>
        <taxon>Lasiosphaeriaceae</taxon>
        <taxon>Lasiosphaeris</taxon>
    </lineage>
</organism>
<sequence length="126" mass="14217">MTIRYLEGEHLEIARGVTRAAEVQLKPLQGNFKRVKSQRDSSKPTMEKQQTQIRQFQALAFEGMEGDSWASGDDSTVCRMTWRTCTVASRTGQRSMPLGTPAVSLACRSVVQKRIPLRPFSRNCQI</sequence>
<dbReference type="EMBL" id="JAUKUA010000001">
    <property type="protein sequence ID" value="KAK0730913.1"/>
    <property type="molecule type" value="Genomic_DNA"/>
</dbReference>
<reference evidence="1" key="1">
    <citation type="submission" date="2023-06" db="EMBL/GenBank/DDBJ databases">
        <title>Genome-scale phylogeny and comparative genomics of the fungal order Sordariales.</title>
        <authorList>
            <consortium name="Lawrence Berkeley National Laboratory"/>
            <person name="Hensen N."/>
            <person name="Bonometti L."/>
            <person name="Westerberg I."/>
            <person name="Brannstrom I.O."/>
            <person name="Guillou S."/>
            <person name="Cros-Aarteil S."/>
            <person name="Calhoun S."/>
            <person name="Haridas S."/>
            <person name="Kuo A."/>
            <person name="Mondo S."/>
            <person name="Pangilinan J."/>
            <person name="Riley R."/>
            <person name="Labutti K."/>
            <person name="Andreopoulos B."/>
            <person name="Lipzen A."/>
            <person name="Chen C."/>
            <person name="Yanf M."/>
            <person name="Daum C."/>
            <person name="Ng V."/>
            <person name="Clum A."/>
            <person name="Steindorff A."/>
            <person name="Ohm R."/>
            <person name="Martin F."/>
            <person name="Silar P."/>
            <person name="Natvig D."/>
            <person name="Lalanne C."/>
            <person name="Gautier V."/>
            <person name="Ament-Velasquez S.L."/>
            <person name="Kruys A."/>
            <person name="Hutchinson M.I."/>
            <person name="Powell A.J."/>
            <person name="Barry K."/>
            <person name="Miller A.N."/>
            <person name="Grigoriev I.V."/>
            <person name="Debuchy R."/>
            <person name="Gladieux P."/>
            <person name="Thoren M.H."/>
            <person name="Johannesson H."/>
        </authorList>
    </citation>
    <scope>NUCLEOTIDE SEQUENCE</scope>
    <source>
        <strain evidence="1">SMH4607-1</strain>
    </source>
</reference>
<dbReference type="AlphaFoldDB" id="A0AA40BBD0"/>
<evidence type="ECO:0000313" key="2">
    <source>
        <dbReference type="Proteomes" id="UP001172102"/>
    </source>
</evidence>
<dbReference type="Proteomes" id="UP001172102">
    <property type="component" value="Unassembled WGS sequence"/>
</dbReference>
<protein>
    <submittedName>
        <fullName evidence="1">Uncharacterized protein</fullName>
    </submittedName>
</protein>
<accession>A0AA40BBD0</accession>
<comment type="caution">
    <text evidence="1">The sequence shown here is derived from an EMBL/GenBank/DDBJ whole genome shotgun (WGS) entry which is preliminary data.</text>
</comment>
<proteinExistence type="predicted"/>
<evidence type="ECO:0000313" key="1">
    <source>
        <dbReference type="EMBL" id="KAK0730913.1"/>
    </source>
</evidence>
<name>A0AA40BBD0_9PEZI</name>
<keyword evidence="2" id="KW-1185">Reference proteome</keyword>